<evidence type="ECO:0000313" key="2">
    <source>
        <dbReference type="Proteomes" id="UP000816034"/>
    </source>
</evidence>
<comment type="caution">
    <text evidence="1">The sequence shown here is derived from an EMBL/GenBank/DDBJ whole genome shotgun (WGS) entry which is preliminary data.</text>
</comment>
<reference evidence="1 2" key="1">
    <citation type="journal article" date="2018" name="BMC Genomics">
        <title>The genome of Naegleria lovaniensis, the basis for a comparative approach to unravel pathogenicity factors of the human pathogenic amoeba N. fowleri.</title>
        <authorList>
            <person name="Liechti N."/>
            <person name="Schurch N."/>
            <person name="Bruggmann R."/>
            <person name="Wittwer M."/>
        </authorList>
    </citation>
    <scope>NUCLEOTIDE SEQUENCE [LARGE SCALE GENOMIC DNA]</scope>
    <source>
        <strain evidence="1 2">ATCC 30569</strain>
    </source>
</reference>
<dbReference type="GeneID" id="68094324"/>
<organism evidence="1 2">
    <name type="scientific">Naegleria lovaniensis</name>
    <name type="common">Amoeba</name>
    <dbReference type="NCBI Taxonomy" id="51637"/>
    <lineage>
        <taxon>Eukaryota</taxon>
        <taxon>Discoba</taxon>
        <taxon>Heterolobosea</taxon>
        <taxon>Tetramitia</taxon>
        <taxon>Eutetramitia</taxon>
        <taxon>Vahlkampfiidae</taxon>
        <taxon>Naegleria</taxon>
    </lineage>
</organism>
<name>A0AA88GVV1_NAELO</name>
<dbReference type="EMBL" id="PYSW02000014">
    <property type="protein sequence ID" value="KAG2386833.1"/>
    <property type="molecule type" value="Genomic_DNA"/>
</dbReference>
<proteinExistence type="predicted"/>
<sequence length="246" mass="27356">MKKSPKRKELSCATPNTFNEIEENCISYLTNLIVDFKTSSIAFAKLVEELSEFENISTPTMDVTSGSLSVSTPKGTKSRRPTSMHYISRSSITSTTSMDLSLAFSPNSSHQTTPNVFHCLNERGSNFSIIVLRDVTICLWYNLSNHGNNKHTRNATSINIDHSSGAHENNCVLNNNQKKLLFGGVYDEKLKSIGYDIETKLRAGFILNKQSAIQNNQNNQSHTLKTSRSMEFGAFLTRSNSQGACK</sequence>
<protein>
    <submittedName>
        <fullName evidence="1">Uncharacterized protein</fullName>
    </submittedName>
</protein>
<dbReference type="AlphaFoldDB" id="A0AA88GVV1"/>
<dbReference type="Proteomes" id="UP000816034">
    <property type="component" value="Unassembled WGS sequence"/>
</dbReference>
<gene>
    <name evidence="1" type="ORF">C9374_001868</name>
</gene>
<evidence type="ECO:0000313" key="1">
    <source>
        <dbReference type="EMBL" id="KAG2386833.1"/>
    </source>
</evidence>
<dbReference type="RefSeq" id="XP_044550825.1">
    <property type="nucleotide sequence ID" value="XM_044691222.1"/>
</dbReference>
<keyword evidence="2" id="KW-1185">Reference proteome</keyword>
<accession>A0AA88GVV1</accession>